<gene>
    <name evidence="2" type="ORF">EW145_g2667</name>
</gene>
<feature type="compositionally biased region" description="Basic and acidic residues" evidence="1">
    <location>
        <begin position="46"/>
        <end position="55"/>
    </location>
</feature>
<evidence type="ECO:0000256" key="1">
    <source>
        <dbReference type="SAM" id="MobiDB-lite"/>
    </source>
</evidence>
<comment type="caution">
    <text evidence="2">The sequence shown here is derived from an EMBL/GenBank/DDBJ whole genome shotgun (WGS) entry which is preliminary data.</text>
</comment>
<name>A0A4S4L9Z9_9AGAM</name>
<protein>
    <submittedName>
        <fullName evidence="2">Uncharacterized protein</fullName>
    </submittedName>
</protein>
<feature type="compositionally biased region" description="Basic residues" evidence="1">
    <location>
        <begin position="1"/>
        <end position="10"/>
    </location>
</feature>
<dbReference type="OrthoDB" id="3259156at2759"/>
<evidence type="ECO:0000313" key="2">
    <source>
        <dbReference type="EMBL" id="THH08512.1"/>
    </source>
</evidence>
<feature type="region of interest" description="Disordered" evidence="1">
    <location>
        <begin position="1"/>
        <end position="115"/>
    </location>
</feature>
<accession>A0A4S4L9Z9</accession>
<keyword evidence="3" id="KW-1185">Reference proteome</keyword>
<dbReference type="EMBL" id="SGPK01000097">
    <property type="protein sequence ID" value="THH08512.1"/>
    <property type="molecule type" value="Genomic_DNA"/>
</dbReference>
<proteinExistence type="predicted"/>
<reference evidence="2 3" key="1">
    <citation type="submission" date="2019-02" db="EMBL/GenBank/DDBJ databases">
        <title>Genome sequencing of the rare red list fungi Phellinidium pouzarii.</title>
        <authorList>
            <person name="Buettner E."/>
            <person name="Kellner H."/>
        </authorList>
    </citation>
    <scope>NUCLEOTIDE SEQUENCE [LARGE SCALE GENOMIC DNA]</scope>
    <source>
        <strain evidence="2 3">DSM 108285</strain>
    </source>
</reference>
<dbReference type="AlphaFoldDB" id="A0A4S4L9Z9"/>
<sequence length="729" mass="78823">MSSKPKHARRLSLFGLGSSPQPTLDELTPRPYMNASFSLPPIKTGKHPDDRDTSRKMQSNNNPSLSRKLSKKKKPLPPPPSPSTPASKNFSISSIQLADHGHEPGKRHGSSLSRKASINLKVAFTTMFSPKPSRSKVAGILHSVEGNAGGRPDDARADSEEKAYVYISRSPSPPSPEIRPPSGLGQIASSVDLSTYAQDEREGSLLASLSRSESRTPSVVLSVSSLPSPDATANTSLAHGPVKSIKSCSSFVESLYEPASQECATPSQKLIDVLQLSSLYCSPESLSCLACTCRTFLSTSRDSLYVSINSDDLHEDEKRRRRVLETLASNTEVASRVRRFRWVCLNMPASPSSSISAKRNIPRRAPNVSISSSLEEYILPRVLTLIPNIVALDLIQPPSSLLTALLPVAKTQRSPYSPPSSPSPQLQLQPPSFASLTSLALSGRTTLSTTFAAILVRILEMHPGISDLSLPDVFCLPILAPPRPSSSLSSSSNSSPIDGIPPVPPLPPFFSSVKGKDTSSMILPNLTRLTAPLTLATQLVPGRPLRVVDIELATTLYEGLQPIEAARFLAASESKTCRKKCASADWKAARQARRSGMGAAKGSTLRELRIRFGTELGGELEVLAIGWNGPENTLHAQLTHALARFQALQRLELFSTLSDSDVDEENDDAVGGDCGYRTASDTYDVPKRNSLGDIQAGIALEQRLVDHWARTCPQLAYMEFISSRVWKAR</sequence>
<dbReference type="Proteomes" id="UP000308199">
    <property type="component" value="Unassembled WGS sequence"/>
</dbReference>
<organism evidence="2 3">
    <name type="scientific">Phellinidium pouzarii</name>
    <dbReference type="NCBI Taxonomy" id="167371"/>
    <lineage>
        <taxon>Eukaryota</taxon>
        <taxon>Fungi</taxon>
        <taxon>Dikarya</taxon>
        <taxon>Basidiomycota</taxon>
        <taxon>Agaricomycotina</taxon>
        <taxon>Agaricomycetes</taxon>
        <taxon>Hymenochaetales</taxon>
        <taxon>Hymenochaetaceae</taxon>
        <taxon>Phellinidium</taxon>
    </lineage>
</organism>
<evidence type="ECO:0000313" key="3">
    <source>
        <dbReference type="Proteomes" id="UP000308199"/>
    </source>
</evidence>